<evidence type="ECO:0000313" key="2">
    <source>
        <dbReference type="EMBL" id="NMQ07448.1"/>
    </source>
</evidence>
<comment type="caution">
    <text evidence="2">The sequence shown here is derived from an EMBL/GenBank/DDBJ whole genome shotgun (WGS) entry which is preliminary data.</text>
</comment>
<gene>
    <name evidence="2" type="ORF">E4Q08_20490</name>
</gene>
<evidence type="ECO:0000256" key="1">
    <source>
        <dbReference type="SAM" id="Phobius"/>
    </source>
</evidence>
<dbReference type="Gene3D" id="3.30.700.10">
    <property type="entry name" value="Glycoprotein, Type 4 Pilin"/>
    <property type="match status" value="1"/>
</dbReference>
<accession>A0ABX1TCM0</accession>
<sequence length="150" mass="16369">MTFIIGGVLQSHDRLPGVSCVGRHRQGFTLIELLVVLSIIALLLTLAVPKYIHSVDVAKEAVLSENLHLVRETIDKFYGDKGRYPESLDELVSEKYLRSLPYDPITASSSTWTIIAPTNTNNSPDAKGKVYDLKSGAPGSTLDGKPFADL</sequence>
<keyword evidence="1" id="KW-1133">Transmembrane helix</keyword>
<dbReference type="InterPro" id="IPR012902">
    <property type="entry name" value="N_methyl_site"/>
</dbReference>
<reference evidence="2" key="1">
    <citation type="submission" date="2019-03" db="EMBL/GenBank/DDBJ databases">
        <title>Metabolic reconstructions from genomes of highly enriched 'Candidatus Accumulibacter' and 'Candidatus Competibacter' bioreactor populations.</title>
        <authorList>
            <person name="Annavajhala M.K."/>
            <person name="Welles L."/>
            <person name="Abbas B."/>
            <person name="Sorokin D."/>
            <person name="Park H."/>
            <person name="Van Loosdrecht M."/>
            <person name="Chandran K."/>
        </authorList>
    </citation>
    <scope>NUCLEOTIDE SEQUENCE</scope>
    <source>
        <strain evidence="2">SBR_L</strain>
    </source>
</reference>
<organism evidence="2 3">
    <name type="scientific">Candidatus Accumulibacter contiguus</name>
    <dbReference type="NCBI Taxonomy" id="2954381"/>
    <lineage>
        <taxon>Bacteria</taxon>
        <taxon>Pseudomonadati</taxon>
        <taxon>Pseudomonadota</taxon>
        <taxon>Betaproteobacteria</taxon>
        <taxon>Candidatus Accumulibacter</taxon>
    </lineage>
</organism>
<dbReference type="Proteomes" id="UP000886469">
    <property type="component" value="Unassembled WGS sequence"/>
</dbReference>
<dbReference type="InterPro" id="IPR045584">
    <property type="entry name" value="Pilin-like"/>
</dbReference>
<keyword evidence="1" id="KW-0472">Membrane</keyword>
<protein>
    <submittedName>
        <fullName evidence="2">Type II secretion system protein</fullName>
    </submittedName>
</protein>
<evidence type="ECO:0000313" key="3">
    <source>
        <dbReference type="Proteomes" id="UP000886469"/>
    </source>
</evidence>
<dbReference type="PROSITE" id="PS00409">
    <property type="entry name" value="PROKAR_NTER_METHYL"/>
    <property type="match status" value="1"/>
</dbReference>
<name>A0ABX1TCM0_9PROT</name>
<keyword evidence="3" id="KW-1185">Reference proteome</keyword>
<dbReference type="NCBIfam" id="TIGR02532">
    <property type="entry name" value="IV_pilin_GFxxxE"/>
    <property type="match status" value="1"/>
</dbReference>
<dbReference type="RefSeq" id="WP_169071741.1">
    <property type="nucleotide sequence ID" value="NZ_JAZKUC010000003.1"/>
</dbReference>
<proteinExistence type="predicted"/>
<keyword evidence="1" id="KW-0812">Transmembrane</keyword>
<feature type="transmembrane region" description="Helical" evidence="1">
    <location>
        <begin position="33"/>
        <end position="52"/>
    </location>
</feature>
<dbReference type="SUPFAM" id="SSF54523">
    <property type="entry name" value="Pili subunits"/>
    <property type="match status" value="1"/>
</dbReference>
<dbReference type="Pfam" id="PF07963">
    <property type="entry name" value="N_methyl"/>
    <property type="match status" value="1"/>
</dbReference>
<dbReference type="EMBL" id="SPMX01000077">
    <property type="protein sequence ID" value="NMQ07448.1"/>
    <property type="molecule type" value="Genomic_DNA"/>
</dbReference>